<reference evidence="10 11" key="1">
    <citation type="journal article" date="2016" name="ISME J.">
        <title>Chasing the elusive Euryarchaeota class WSA2: genomes reveal a uniquely fastidious methyl-reducing methanogen.</title>
        <authorList>
            <person name="Nobu M.K."/>
            <person name="Narihiro T."/>
            <person name="Kuroda K."/>
            <person name="Mei R."/>
            <person name="Liu W.T."/>
        </authorList>
    </citation>
    <scope>NUCLEOTIDE SEQUENCE [LARGE SCALE GENOMIC DNA]</scope>
    <source>
        <strain evidence="7">B03fssc0709_Meth_Bin005</strain>
        <strain evidence="8">B15fssc0709_Meth_Bin003</strain>
        <strain evidence="9">BMIXfssc0709_Meth_Bin006</strain>
    </source>
</reference>
<dbReference type="GO" id="GO:0003677">
    <property type="term" value="F:DNA binding"/>
    <property type="evidence" value="ECO:0007669"/>
    <property type="project" value="UniProtKB-KW"/>
</dbReference>
<dbReference type="EMBL" id="LNJC01000009">
    <property type="protein sequence ID" value="KYC50710.1"/>
    <property type="molecule type" value="Genomic_DNA"/>
</dbReference>
<dbReference type="GO" id="GO:0006367">
    <property type="term" value="P:transcription initiation at RNA polymerase II promoter"/>
    <property type="evidence" value="ECO:0007669"/>
    <property type="project" value="InterPro"/>
</dbReference>
<dbReference type="PANTHER" id="PTHR13097:SF7">
    <property type="entry name" value="GENERAL TRANSCRIPTION FACTOR IIE SUBUNIT 1"/>
    <property type="match status" value="1"/>
</dbReference>
<dbReference type="InterPro" id="IPR036390">
    <property type="entry name" value="WH_DNA-bd_sf"/>
</dbReference>
<evidence type="ECO:0000313" key="9">
    <source>
        <dbReference type="EMBL" id="KYC50710.1"/>
    </source>
</evidence>
<accession>A0A150J0E9</accession>
<dbReference type="EMBL" id="LNGF01000012">
    <property type="protein sequence ID" value="KYC48020.1"/>
    <property type="molecule type" value="Genomic_DNA"/>
</dbReference>
<evidence type="ECO:0000256" key="1">
    <source>
        <dbReference type="ARBA" id="ARBA00023015"/>
    </source>
</evidence>
<proteinExistence type="inferred from homology"/>
<keyword evidence="2 4" id="KW-0238">DNA-binding</keyword>
<dbReference type="Proteomes" id="UP000092403">
    <property type="component" value="Unassembled WGS sequence"/>
</dbReference>
<organism evidence="8 10">
    <name type="scientific">Candidatus Methanofastidiosum methylothiophilum</name>
    <dbReference type="NCBI Taxonomy" id="1705564"/>
    <lineage>
        <taxon>Archaea</taxon>
        <taxon>Methanobacteriati</taxon>
        <taxon>Methanobacteriota</taxon>
        <taxon>Stenosarchaea group</taxon>
        <taxon>Candidatus Methanofastidiosia</taxon>
        <taxon>Candidatus Methanofastidiosales</taxon>
        <taxon>Candidatus Methanofastidiosaceae</taxon>
        <taxon>Candidatus Methanofastidiosum</taxon>
    </lineage>
</organism>
<evidence type="ECO:0000256" key="3">
    <source>
        <dbReference type="ARBA" id="ARBA00023163"/>
    </source>
</evidence>
<protein>
    <recommendedName>
        <fullName evidence="4 5">Transcription factor E</fullName>
        <shortName evidence="4">TFE</shortName>
    </recommendedName>
    <alternativeName>
        <fullName evidence="4">TFIIE subunit alpha homolog</fullName>
    </alternativeName>
    <alternativeName>
        <fullName evidence="4">Transcription initiation factor TFIIE</fullName>
    </alternativeName>
</protein>
<evidence type="ECO:0000313" key="7">
    <source>
        <dbReference type="EMBL" id="KYC45767.1"/>
    </source>
</evidence>
<name>A0A150IST4_9EURY</name>
<dbReference type="PANTHER" id="PTHR13097">
    <property type="entry name" value="TRANSCRIPTION INITIATION FACTOR IIE, ALPHA SUBUNIT"/>
    <property type="match status" value="1"/>
</dbReference>
<dbReference type="InterPro" id="IPR036388">
    <property type="entry name" value="WH-like_DNA-bd_sf"/>
</dbReference>
<dbReference type="Proteomes" id="UP000091929">
    <property type="component" value="Unassembled WGS sequence"/>
</dbReference>
<comment type="domain">
    <text evidence="4">The winged helix domain is involved in binding to DNA in the preinitiation complex.</text>
</comment>
<dbReference type="InterPro" id="IPR039997">
    <property type="entry name" value="TFE"/>
</dbReference>
<dbReference type="HAMAP" id="MF_01909">
    <property type="entry name" value="TFE_arch"/>
    <property type="match status" value="1"/>
</dbReference>
<feature type="domain" description="HTH TFE/IIEalpha-type" evidence="6">
    <location>
        <begin position="4"/>
        <end position="86"/>
    </location>
</feature>
<dbReference type="AlphaFoldDB" id="A0A150IST4"/>
<keyword evidence="1 4" id="KW-0805">Transcription regulation</keyword>
<evidence type="ECO:0000256" key="2">
    <source>
        <dbReference type="ARBA" id="ARBA00023125"/>
    </source>
</evidence>
<evidence type="ECO:0000313" key="10">
    <source>
        <dbReference type="Proteomes" id="UP000091929"/>
    </source>
</evidence>
<gene>
    <name evidence="4 8" type="primary">tfe</name>
    <name evidence="7" type="ORF">APG10_00571</name>
    <name evidence="8" type="ORF">APG11_00690</name>
    <name evidence="9" type="ORF">APG12_00622</name>
</gene>
<dbReference type="SUPFAM" id="SSF46785">
    <property type="entry name" value="Winged helix' DNA-binding domain"/>
    <property type="match status" value="1"/>
</dbReference>
<dbReference type="InterPro" id="IPR016481">
    <property type="entry name" value="TF_E_archaea"/>
</dbReference>
<dbReference type="Gene3D" id="1.10.10.10">
    <property type="entry name" value="Winged helix-like DNA-binding domain superfamily/Winged helix DNA-binding domain"/>
    <property type="match status" value="1"/>
</dbReference>
<evidence type="ECO:0000313" key="11">
    <source>
        <dbReference type="Proteomes" id="UP000092401"/>
    </source>
</evidence>
<comment type="function">
    <text evidence="4">Transcription factor that plays a role in the activation of archaeal genes transcribed by RNA polymerase. Facilitates transcription initiation by enhancing TATA-box recognition by TATA-box-binding protein (Tbp), and transcription factor B (Tfb) and RNA polymerase recruitment. Not absolutely required for transcription in vitro, but particularly important in cases where Tbp or Tfb function is not optimal. It dynamically alters the nucleic acid-binding properties of RNA polymerases by stabilizing the initiation complex and destabilizing elongation complexes. Seems to translocate with the RNA polymerase following initiation and acts by binding to the non template strand of the transcription bubble in elongation complexes.</text>
</comment>
<sequence>MELDQRLLFDFLEELLGEEGVEVANIIYEKEATDEEISKDTHLRINNVRRALYKLYDNRLATYRRIKDKETGWYIYYWKMDLSKAPEVIEKREKDYAEHLEELLEYEKDNMFFACKNNCSKVPFDVAEQLNFKCNICGEKLDFFDNSEMVKELEEALEKFKKVEVS</sequence>
<dbReference type="InterPro" id="IPR002853">
    <property type="entry name" value="TFIIE_asu"/>
</dbReference>
<dbReference type="PROSITE" id="PS51344">
    <property type="entry name" value="HTH_TFE_IIE"/>
    <property type="match status" value="1"/>
</dbReference>
<comment type="subunit">
    <text evidence="4">Monomer. Interaction with RNA polymerase subunits RpoF and RpoE is necessary for Tfe stimulatory transcription activity. Able to interact with Tbp and RNA polymerase in the absence of DNA promoter. Interacts both with the preinitiation and elongation complexes.</text>
</comment>
<accession>A0A150ILF5</accession>
<evidence type="ECO:0000259" key="6">
    <source>
        <dbReference type="PROSITE" id="PS51344"/>
    </source>
</evidence>
<keyword evidence="3 4" id="KW-0804">Transcription</keyword>
<dbReference type="SMART" id="SM00531">
    <property type="entry name" value="TFIIE"/>
    <property type="match status" value="1"/>
</dbReference>
<evidence type="ECO:0000256" key="4">
    <source>
        <dbReference type="HAMAP-Rule" id="MF_01909"/>
    </source>
</evidence>
<accession>A0A150IST4</accession>
<comment type="similarity">
    <text evidence="4">Belongs to the TFE family.</text>
</comment>
<dbReference type="InterPro" id="IPR017919">
    <property type="entry name" value="TFIIE/TFIIEa_HTH"/>
</dbReference>
<dbReference type="Proteomes" id="UP000092401">
    <property type="component" value="Unassembled WGS sequence"/>
</dbReference>
<dbReference type="NCBIfam" id="TIGR00373">
    <property type="entry name" value="transcription factor E"/>
    <property type="match status" value="1"/>
</dbReference>
<dbReference type="EMBL" id="LNGE01000011">
    <property type="protein sequence ID" value="KYC45767.1"/>
    <property type="molecule type" value="Genomic_DNA"/>
</dbReference>
<dbReference type="NCBIfam" id="NF004910">
    <property type="entry name" value="PRK06266.1"/>
    <property type="match status" value="1"/>
</dbReference>
<comment type="caution">
    <text evidence="8">The sequence shown here is derived from an EMBL/GenBank/DDBJ whole genome shotgun (WGS) entry which is preliminary data.</text>
</comment>
<dbReference type="InterPro" id="IPR024550">
    <property type="entry name" value="TFIIEa/SarR/Rpc3_HTH_dom"/>
</dbReference>
<dbReference type="Pfam" id="PF02002">
    <property type="entry name" value="TFIIE_alpha"/>
    <property type="match status" value="1"/>
</dbReference>
<evidence type="ECO:0000313" key="8">
    <source>
        <dbReference type="EMBL" id="KYC48020.1"/>
    </source>
</evidence>
<dbReference type="PIRSF" id="PIRSF006373">
    <property type="entry name" value="TF_E_archaea"/>
    <property type="match status" value="1"/>
</dbReference>
<dbReference type="GO" id="GO:0006355">
    <property type="term" value="P:regulation of DNA-templated transcription"/>
    <property type="evidence" value="ECO:0007669"/>
    <property type="project" value="UniProtKB-UniRule"/>
</dbReference>
<evidence type="ECO:0000256" key="5">
    <source>
        <dbReference type="NCBIfam" id="TIGR00373"/>
    </source>
</evidence>